<keyword evidence="8" id="KW-1185">Reference proteome</keyword>
<dbReference type="EMBL" id="CP033433">
    <property type="protein sequence ID" value="AYQ73278.1"/>
    <property type="molecule type" value="Genomic_DNA"/>
</dbReference>
<dbReference type="GO" id="GO:0003677">
    <property type="term" value="F:DNA binding"/>
    <property type="evidence" value="ECO:0007669"/>
    <property type="project" value="InterPro"/>
</dbReference>
<dbReference type="Gene3D" id="1.10.10.10">
    <property type="entry name" value="Winged helix-like DNA-binding domain superfamily/Winged helix DNA-binding domain"/>
    <property type="match status" value="1"/>
</dbReference>
<evidence type="ECO:0000313" key="7">
    <source>
        <dbReference type="EMBL" id="AYQ73278.1"/>
    </source>
</evidence>
<comment type="similarity">
    <text evidence="1">Belongs to the sigma-70 factor family. ECF subfamily.</text>
</comment>
<organism evidence="7 8">
    <name type="scientific">Cohnella candidum</name>
    <dbReference type="NCBI Taxonomy" id="2674991"/>
    <lineage>
        <taxon>Bacteria</taxon>
        <taxon>Bacillati</taxon>
        <taxon>Bacillota</taxon>
        <taxon>Bacilli</taxon>
        <taxon>Bacillales</taxon>
        <taxon>Paenibacillaceae</taxon>
        <taxon>Cohnella</taxon>
    </lineage>
</organism>
<evidence type="ECO:0000313" key="8">
    <source>
        <dbReference type="Proteomes" id="UP000269097"/>
    </source>
</evidence>
<dbReference type="SUPFAM" id="SSF88946">
    <property type="entry name" value="Sigma2 domain of RNA polymerase sigma factors"/>
    <property type="match status" value="1"/>
</dbReference>
<dbReference type="InterPro" id="IPR013324">
    <property type="entry name" value="RNA_pol_sigma_r3/r4-like"/>
</dbReference>
<dbReference type="InterPro" id="IPR039425">
    <property type="entry name" value="RNA_pol_sigma-70-like"/>
</dbReference>
<dbReference type="SUPFAM" id="SSF88659">
    <property type="entry name" value="Sigma3 and sigma4 domains of RNA polymerase sigma factors"/>
    <property type="match status" value="1"/>
</dbReference>
<feature type="domain" description="RNA polymerase sigma-70 region 2" evidence="5">
    <location>
        <begin position="24"/>
        <end position="91"/>
    </location>
</feature>
<dbReference type="Gene3D" id="1.10.1740.10">
    <property type="match status" value="1"/>
</dbReference>
<reference evidence="7 8" key="1">
    <citation type="submission" date="2018-10" db="EMBL/GenBank/DDBJ databases">
        <title>Genome Sequence of Cohnella sp.</title>
        <authorList>
            <person name="Srinivasan S."/>
            <person name="Kim M.K."/>
        </authorList>
    </citation>
    <scope>NUCLEOTIDE SEQUENCE [LARGE SCALE GENOMIC DNA]</scope>
    <source>
        <strain evidence="7 8">18JY8-7</strain>
    </source>
</reference>
<accession>A0A3G3JYE8</accession>
<dbReference type="AlphaFoldDB" id="A0A3G3JYE8"/>
<dbReference type="InterPro" id="IPR013249">
    <property type="entry name" value="RNA_pol_sigma70_r4_t2"/>
</dbReference>
<feature type="domain" description="RNA polymerase sigma factor 70 region 4 type 2" evidence="6">
    <location>
        <begin position="112"/>
        <end position="164"/>
    </location>
</feature>
<dbReference type="InterPro" id="IPR014284">
    <property type="entry name" value="RNA_pol_sigma-70_dom"/>
</dbReference>
<dbReference type="InterPro" id="IPR013325">
    <property type="entry name" value="RNA_pol_sigma_r2"/>
</dbReference>
<dbReference type="GO" id="GO:0016987">
    <property type="term" value="F:sigma factor activity"/>
    <property type="evidence" value="ECO:0007669"/>
    <property type="project" value="UniProtKB-KW"/>
</dbReference>
<evidence type="ECO:0000256" key="1">
    <source>
        <dbReference type="ARBA" id="ARBA00010641"/>
    </source>
</evidence>
<dbReference type="RefSeq" id="WP_123041360.1">
    <property type="nucleotide sequence ID" value="NZ_CP033433.1"/>
</dbReference>
<dbReference type="PANTHER" id="PTHR43133:SF51">
    <property type="entry name" value="RNA POLYMERASE SIGMA FACTOR"/>
    <property type="match status" value="1"/>
</dbReference>
<dbReference type="InterPro" id="IPR036388">
    <property type="entry name" value="WH-like_DNA-bd_sf"/>
</dbReference>
<evidence type="ECO:0000259" key="6">
    <source>
        <dbReference type="Pfam" id="PF08281"/>
    </source>
</evidence>
<dbReference type="PANTHER" id="PTHR43133">
    <property type="entry name" value="RNA POLYMERASE ECF-TYPE SIGMA FACTO"/>
    <property type="match status" value="1"/>
</dbReference>
<dbReference type="Pfam" id="PF08281">
    <property type="entry name" value="Sigma70_r4_2"/>
    <property type="match status" value="1"/>
</dbReference>
<dbReference type="Pfam" id="PF04542">
    <property type="entry name" value="Sigma70_r2"/>
    <property type="match status" value="1"/>
</dbReference>
<evidence type="ECO:0000256" key="2">
    <source>
        <dbReference type="ARBA" id="ARBA00023015"/>
    </source>
</evidence>
<proteinExistence type="inferred from homology"/>
<dbReference type="NCBIfam" id="TIGR02937">
    <property type="entry name" value="sigma70-ECF"/>
    <property type="match status" value="1"/>
</dbReference>
<dbReference type="KEGG" id="coh:EAV92_12300"/>
<evidence type="ECO:0000259" key="5">
    <source>
        <dbReference type="Pfam" id="PF04542"/>
    </source>
</evidence>
<gene>
    <name evidence="7" type="ORF">EAV92_12300</name>
</gene>
<evidence type="ECO:0000256" key="4">
    <source>
        <dbReference type="ARBA" id="ARBA00023163"/>
    </source>
</evidence>
<dbReference type="GO" id="GO:0006352">
    <property type="term" value="P:DNA-templated transcription initiation"/>
    <property type="evidence" value="ECO:0007669"/>
    <property type="project" value="InterPro"/>
</dbReference>
<dbReference type="InterPro" id="IPR007627">
    <property type="entry name" value="RNA_pol_sigma70_r2"/>
</dbReference>
<sequence>MNDGIRHTDIRLAASGDREAFSRLIRDSQLELYKMARSMLRQDEDVADAIQETILKAYRHITRLREPAYFRTWLFRILIRECMAASRRKRRFAAFLANMPKAPAIARAAGDMDLHDAVDRLGEPARTIVKLHYFADQPIAEIAAVLNISEGTVKSKLYRARKKLAKTLTEPEEGGVGYELH</sequence>
<keyword evidence="2" id="KW-0805">Transcription regulation</keyword>
<protein>
    <submittedName>
        <fullName evidence="7">Sigma-70 family RNA polymerase sigma factor</fullName>
    </submittedName>
</protein>
<keyword evidence="4" id="KW-0804">Transcription</keyword>
<keyword evidence="3" id="KW-0731">Sigma factor</keyword>
<dbReference type="Proteomes" id="UP000269097">
    <property type="component" value="Chromosome"/>
</dbReference>
<evidence type="ECO:0000256" key="3">
    <source>
        <dbReference type="ARBA" id="ARBA00023082"/>
    </source>
</evidence>
<dbReference type="CDD" id="cd06171">
    <property type="entry name" value="Sigma70_r4"/>
    <property type="match status" value="1"/>
</dbReference>
<name>A0A3G3JYE8_9BACL</name>